<evidence type="ECO:0000313" key="2">
    <source>
        <dbReference type="EMBL" id="MCP2728219.1"/>
    </source>
</evidence>
<dbReference type="EMBL" id="JAMZMM010000044">
    <property type="protein sequence ID" value="MCP2728219.1"/>
    <property type="molecule type" value="Genomic_DNA"/>
</dbReference>
<protein>
    <submittedName>
        <fullName evidence="2">ATP-binding protein</fullName>
    </submittedName>
</protein>
<dbReference type="Pfam" id="PF13581">
    <property type="entry name" value="HATPase_c_2"/>
    <property type="match status" value="1"/>
</dbReference>
<accession>A0AAE3KLL6</accession>
<keyword evidence="2" id="KW-0067">ATP-binding</keyword>
<evidence type="ECO:0000313" key="3">
    <source>
        <dbReference type="Proteomes" id="UP001204953"/>
    </source>
</evidence>
<reference evidence="2" key="1">
    <citation type="submission" date="2022-06" db="EMBL/GenBank/DDBJ databases">
        <title>New cyanobacteria of genus Symplocastrum in benthos of Lake Baikal.</title>
        <authorList>
            <person name="Sorokovikova E."/>
            <person name="Tikhonova I."/>
            <person name="Krasnopeev A."/>
            <person name="Evseev P."/>
            <person name="Gladkikh A."/>
            <person name="Belykh O."/>
        </authorList>
    </citation>
    <scope>NUCLEOTIDE SEQUENCE</scope>
    <source>
        <strain evidence="2">BBK-W-15</strain>
    </source>
</reference>
<dbReference type="InterPro" id="IPR003594">
    <property type="entry name" value="HATPase_dom"/>
</dbReference>
<keyword evidence="3" id="KW-1185">Reference proteome</keyword>
<evidence type="ECO:0000259" key="1">
    <source>
        <dbReference type="Pfam" id="PF13581"/>
    </source>
</evidence>
<organism evidence="2 3">
    <name type="scientific">Limnofasciculus baicalensis BBK-W-15</name>
    <dbReference type="NCBI Taxonomy" id="2699891"/>
    <lineage>
        <taxon>Bacteria</taxon>
        <taxon>Bacillati</taxon>
        <taxon>Cyanobacteriota</taxon>
        <taxon>Cyanophyceae</taxon>
        <taxon>Coleofasciculales</taxon>
        <taxon>Coleofasciculaceae</taxon>
        <taxon>Limnofasciculus</taxon>
        <taxon>Limnofasciculus baicalensis</taxon>
    </lineage>
</organism>
<dbReference type="Proteomes" id="UP001204953">
    <property type="component" value="Unassembled WGS sequence"/>
</dbReference>
<dbReference type="GO" id="GO:0005524">
    <property type="term" value="F:ATP binding"/>
    <property type="evidence" value="ECO:0007669"/>
    <property type="project" value="UniProtKB-KW"/>
</dbReference>
<dbReference type="CDD" id="cd16936">
    <property type="entry name" value="HATPase_RsbW-like"/>
    <property type="match status" value="1"/>
</dbReference>
<comment type="caution">
    <text evidence="2">The sequence shown here is derived from an EMBL/GenBank/DDBJ whole genome shotgun (WGS) entry which is preliminary data.</text>
</comment>
<proteinExistence type="predicted"/>
<feature type="domain" description="Histidine kinase/HSP90-like ATPase" evidence="1">
    <location>
        <begin position="15"/>
        <end position="142"/>
    </location>
</feature>
<keyword evidence="2" id="KW-0547">Nucleotide-binding</keyword>
<dbReference type="RefSeq" id="WP_254011018.1">
    <property type="nucleotide sequence ID" value="NZ_JAMZMM010000044.1"/>
</dbReference>
<gene>
    <name evidence="2" type="ORF">NJ959_06995</name>
</gene>
<sequence>MGNPKPLKQSHLQVTTDLNAVAEVLQWFEQFVSPQLPDGFWGGCKLALVEGFTNVVRHAHRHLPKTTPIELELKVFTQSMEIRIWDLGDPFDLLAKLKSLSEEESDPLEKENNRGLIFMYKLTDELSYERLSDHRNCLFMRKSIQSSR</sequence>
<name>A0AAE3KLL6_9CYAN</name>
<dbReference type="Gene3D" id="3.30.565.10">
    <property type="entry name" value="Histidine kinase-like ATPase, C-terminal domain"/>
    <property type="match status" value="1"/>
</dbReference>
<dbReference type="AlphaFoldDB" id="A0AAE3KLL6"/>
<dbReference type="InterPro" id="IPR036890">
    <property type="entry name" value="HATPase_C_sf"/>
</dbReference>
<dbReference type="SUPFAM" id="SSF55874">
    <property type="entry name" value="ATPase domain of HSP90 chaperone/DNA topoisomerase II/histidine kinase"/>
    <property type="match status" value="1"/>
</dbReference>